<dbReference type="EMBL" id="AP023322">
    <property type="protein sequence ID" value="BCI62157.1"/>
    <property type="molecule type" value="Genomic_DNA"/>
</dbReference>
<dbReference type="SUPFAM" id="SSF103088">
    <property type="entry name" value="OmpA-like"/>
    <property type="match status" value="1"/>
</dbReference>
<feature type="chain" id="PRO_5028869071" description="OmpA-like domain-containing protein" evidence="2">
    <location>
        <begin position="27"/>
        <end position="240"/>
    </location>
</feature>
<feature type="domain" description="OmpA-like" evidence="3">
    <location>
        <begin position="107"/>
        <end position="225"/>
    </location>
</feature>
<dbReference type="InterPro" id="IPR036737">
    <property type="entry name" value="OmpA-like_sf"/>
</dbReference>
<protein>
    <recommendedName>
        <fullName evidence="3">OmpA-like domain-containing protein</fullName>
    </recommendedName>
</protein>
<dbReference type="GO" id="GO:0016020">
    <property type="term" value="C:membrane"/>
    <property type="evidence" value="ECO:0007669"/>
    <property type="project" value="UniProtKB-UniRule"/>
</dbReference>
<accession>A0A7G1HX29</accession>
<organism evidence="4 5">
    <name type="scientific">Coprobacter secundus subsp. similis</name>
    <dbReference type="NCBI Taxonomy" id="2751153"/>
    <lineage>
        <taxon>Bacteria</taxon>
        <taxon>Pseudomonadati</taxon>
        <taxon>Bacteroidota</taxon>
        <taxon>Bacteroidia</taxon>
        <taxon>Bacteroidales</taxon>
        <taxon>Barnesiellaceae</taxon>
        <taxon>Coprobacter</taxon>
    </lineage>
</organism>
<sequence length="240" mass="28094">MIKRKIILSFSLIGCIYLFPMTSVFSQDNTPITVVKSEKIPFWKKIFWWNKKDTVYVHPNIQNFTLEGNCMVPAISAKALPQIRKTVLQEMRRLYKIKQIKVSTVRNGEVIKVVIPMSQLFQPNDTTLWNRANLMLRPFIRYTQIPDYYHILIVAHSDDTGTQAYTENLTRIRAEAVKEWLLAYGAVPEYVVTYAQGSKNPLYSNTSEVNRDRNRRLEIYLVPGEELIWDAEKNKINFKE</sequence>
<dbReference type="Gene3D" id="3.30.1330.60">
    <property type="entry name" value="OmpA-like domain"/>
    <property type="match status" value="1"/>
</dbReference>
<evidence type="ECO:0000313" key="4">
    <source>
        <dbReference type="EMBL" id="BCI62157.1"/>
    </source>
</evidence>
<dbReference type="Proteomes" id="UP000594042">
    <property type="component" value="Chromosome"/>
</dbReference>
<evidence type="ECO:0000313" key="5">
    <source>
        <dbReference type="Proteomes" id="UP000594042"/>
    </source>
</evidence>
<feature type="signal peptide" evidence="2">
    <location>
        <begin position="1"/>
        <end position="26"/>
    </location>
</feature>
<keyword evidence="1" id="KW-0472">Membrane</keyword>
<dbReference type="Pfam" id="PF00691">
    <property type="entry name" value="OmpA"/>
    <property type="match status" value="1"/>
</dbReference>
<dbReference type="CDD" id="cd07185">
    <property type="entry name" value="OmpA_C-like"/>
    <property type="match status" value="1"/>
</dbReference>
<dbReference type="PANTHER" id="PTHR30329:SF21">
    <property type="entry name" value="LIPOPROTEIN YIAD-RELATED"/>
    <property type="match status" value="1"/>
</dbReference>
<dbReference type="InterPro" id="IPR050330">
    <property type="entry name" value="Bact_OuterMem_StrucFunc"/>
</dbReference>
<dbReference type="PANTHER" id="PTHR30329">
    <property type="entry name" value="STATOR ELEMENT OF FLAGELLAR MOTOR COMPLEX"/>
    <property type="match status" value="1"/>
</dbReference>
<reference evidence="5" key="1">
    <citation type="submission" date="2020-07" db="EMBL/GenBank/DDBJ databases">
        <title>Complete genome sequencing of Coprobacter sp. strain 2CBH44.</title>
        <authorList>
            <person name="Sakamoto M."/>
            <person name="Murakami T."/>
            <person name="Mori H."/>
        </authorList>
    </citation>
    <scope>NUCLEOTIDE SEQUENCE [LARGE SCALE GENOMIC DNA]</scope>
    <source>
        <strain evidence="5">2CBH44</strain>
    </source>
</reference>
<evidence type="ECO:0000256" key="2">
    <source>
        <dbReference type="SAM" id="SignalP"/>
    </source>
</evidence>
<name>A0A7G1HX29_9BACT</name>
<dbReference type="InterPro" id="IPR006665">
    <property type="entry name" value="OmpA-like"/>
</dbReference>
<dbReference type="KEGG" id="copr:Cop2CBH44_05100"/>
<keyword evidence="2" id="KW-0732">Signal</keyword>
<evidence type="ECO:0000256" key="1">
    <source>
        <dbReference type="PROSITE-ProRule" id="PRU00473"/>
    </source>
</evidence>
<dbReference type="PROSITE" id="PS51123">
    <property type="entry name" value="OMPA_2"/>
    <property type="match status" value="1"/>
</dbReference>
<keyword evidence="5" id="KW-1185">Reference proteome</keyword>
<evidence type="ECO:0000259" key="3">
    <source>
        <dbReference type="PROSITE" id="PS51123"/>
    </source>
</evidence>
<proteinExistence type="predicted"/>
<dbReference type="AlphaFoldDB" id="A0A7G1HX29"/>
<gene>
    <name evidence="4" type="ORF">Cop2CBH44_05100</name>
</gene>